<dbReference type="NCBIfam" id="TIGR00360">
    <property type="entry name" value="ComEC_N-term"/>
    <property type="match status" value="1"/>
</dbReference>
<evidence type="ECO:0000259" key="8">
    <source>
        <dbReference type="Pfam" id="PF13567"/>
    </source>
</evidence>
<proteinExistence type="predicted"/>
<accession>A0A9D2FYG7</accession>
<feature type="transmembrane region" description="Helical" evidence="6">
    <location>
        <begin position="386"/>
        <end position="409"/>
    </location>
</feature>
<feature type="transmembrane region" description="Helical" evidence="6">
    <location>
        <begin position="479"/>
        <end position="500"/>
    </location>
</feature>
<keyword evidence="5 6" id="KW-0472">Membrane</keyword>
<keyword evidence="2" id="KW-1003">Cell membrane</keyword>
<dbReference type="Pfam" id="PF03772">
    <property type="entry name" value="Competence"/>
    <property type="match status" value="1"/>
</dbReference>
<dbReference type="InterPro" id="IPR025405">
    <property type="entry name" value="DUF4131"/>
</dbReference>
<dbReference type="PANTHER" id="PTHR30619:SF1">
    <property type="entry name" value="RECOMBINATION PROTEIN 2"/>
    <property type="match status" value="1"/>
</dbReference>
<feature type="transmembrane region" description="Helical" evidence="6">
    <location>
        <begin position="12"/>
        <end position="29"/>
    </location>
</feature>
<feature type="transmembrane region" description="Helical" evidence="6">
    <location>
        <begin position="287"/>
        <end position="317"/>
    </location>
</feature>
<feature type="transmembrane region" description="Helical" evidence="6">
    <location>
        <begin position="415"/>
        <end position="439"/>
    </location>
</feature>
<name>A0A9D2FYG7_9BACT</name>
<gene>
    <name evidence="9" type="ORF">H9966_04120</name>
</gene>
<organism evidence="9 10">
    <name type="scientific">Candidatus Prevotella avicola</name>
    <dbReference type="NCBI Taxonomy" id="2838738"/>
    <lineage>
        <taxon>Bacteria</taxon>
        <taxon>Pseudomonadati</taxon>
        <taxon>Bacteroidota</taxon>
        <taxon>Bacteroidia</taxon>
        <taxon>Bacteroidales</taxon>
        <taxon>Prevotellaceae</taxon>
        <taxon>Prevotella</taxon>
    </lineage>
</organism>
<evidence type="ECO:0000256" key="3">
    <source>
        <dbReference type="ARBA" id="ARBA00022692"/>
    </source>
</evidence>
<sequence>MKTNGKIQLYPCLRLAIMLMAGIMIGKAAWPVIGWQAWCAGCAFVTALAFLLREKICQTALSFLATILLGSMVTSHYMSELQVALPQGKVEYQAIVMSQPVEKQKTLVCDLLVTRGIGTRPTLIKASIMKDTLTHDYLSLRPGDGIWAYGSIESPKPFREKSNFNYPLWLQAHGYVAHSFIYQEDWARITPDLTPLNAWQRTQVKAIRLREKLLSGLRQKGVEGQEMAIVAAMALGEKSMLSQDTKSHYSATGVSHVLSLSGLHLGIIFQIIVLLTGKGRRKPLKTFCSLLAIWIYTVLVGMSASVIRSAVMISIYAFACLLRRDSMSVNSLSLAAIIMLLANPLCLYDISFQLSFLAVLSILVYQPMLYKLVSAQWLMEHRTWKWLWALMTVSLSAQIATQPLVTYYFGQIACYSLLANLVAVPLATVILYLAVTTLIAYPIGILCKAMIYLLTQCASILNNILATIASFPGATLENIHLSGFQLALTYVAIAALTLLYSKTSSIMMSSTIDVESLAQGSYPSGKSNLASGS</sequence>
<evidence type="ECO:0000256" key="2">
    <source>
        <dbReference type="ARBA" id="ARBA00022475"/>
    </source>
</evidence>
<feature type="transmembrane region" description="Helical" evidence="6">
    <location>
        <begin position="253"/>
        <end position="275"/>
    </location>
</feature>
<reference evidence="9" key="2">
    <citation type="submission" date="2021-04" db="EMBL/GenBank/DDBJ databases">
        <authorList>
            <person name="Gilroy R."/>
        </authorList>
    </citation>
    <scope>NUCLEOTIDE SEQUENCE</scope>
    <source>
        <strain evidence="9">ChiHecec3B27-8219</strain>
    </source>
</reference>
<dbReference type="AlphaFoldDB" id="A0A9D2FYG7"/>
<feature type="transmembrane region" description="Helical" evidence="6">
    <location>
        <begin position="451"/>
        <end position="473"/>
    </location>
</feature>
<evidence type="ECO:0000256" key="4">
    <source>
        <dbReference type="ARBA" id="ARBA00022989"/>
    </source>
</evidence>
<reference evidence="9" key="1">
    <citation type="journal article" date="2021" name="PeerJ">
        <title>Extensive microbial diversity within the chicken gut microbiome revealed by metagenomics and culture.</title>
        <authorList>
            <person name="Gilroy R."/>
            <person name="Ravi A."/>
            <person name="Getino M."/>
            <person name="Pursley I."/>
            <person name="Horton D.L."/>
            <person name="Alikhan N.F."/>
            <person name="Baker D."/>
            <person name="Gharbi K."/>
            <person name="Hall N."/>
            <person name="Watson M."/>
            <person name="Adriaenssens E.M."/>
            <person name="Foster-Nyarko E."/>
            <person name="Jarju S."/>
            <person name="Secka A."/>
            <person name="Antonio M."/>
            <person name="Oren A."/>
            <person name="Chaudhuri R.R."/>
            <person name="La Ragione R."/>
            <person name="Hildebrand F."/>
            <person name="Pallen M.J."/>
        </authorList>
    </citation>
    <scope>NUCLEOTIDE SEQUENCE</scope>
    <source>
        <strain evidence="9">ChiHecec3B27-8219</strain>
    </source>
</reference>
<dbReference type="Proteomes" id="UP000824055">
    <property type="component" value="Unassembled WGS sequence"/>
</dbReference>
<protein>
    <submittedName>
        <fullName evidence="9">ComEC family competence protein</fullName>
    </submittedName>
</protein>
<feature type="domain" description="DUF4131" evidence="8">
    <location>
        <begin position="33"/>
        <end position="185"/>
    </location>
</feature>
<evidence type="ECO:0000313" key="9">
    <source>
        <dbReference type="EMBL" id="HIZ69060.1"/>
    </source>
</evidence>
<evidence type="ECO:0000256" key="6">
    <source>
        <dbReference type="SAM" id="Phobius"/>
    </source>
</evidence>
<dbReference type="Pfam" id="PF13567">
    <property type="entry name" value="DUF4131"/>
    <property type="match status" value="1"/>
</dbReference>
<evidence type="ECO:0000256" key="1">
    <source>
        <dbReference type="ARBA" id="ARBA00004651"/>
    </source>
</evidence>
<evidence type="ECO:0000256" key="5">
    <source>
        <dbReference type="ARBA" id="ARBA00023136"/>
    </source>
</evidence>
<dbReference type="GO" id="GO:0005886">
    <property type="term" value="C:plasma membrane"/>
    <property type="evidence" value="ECO:0007669"/>
    <property type="project" value="UniProtKB-SubCell"/>
</dbReference>
<comment type="subcellular location">
    <subcellularLocation>
        <location evidence="1">Cell membrane</location>
        <topology evidence="1">Multi-pass membrane protein</topology>
    </subcellularLocation>
</comment>
<evidence type="ECO:0000313" key="10">
    <source>
        <dbReference type="Proteomes" id="UP000824055"/>
    </source>
</evidence>
<comment type="caution">
    <text evidence="9">The sequence shown here is derived from an EMBL/GenBank/DDBJ whole genome shotgun (WGS) entry which is preliminary data.</text>
</comment>
<keyword evidence="3 6" id="KW-0812">Transmembrane</keyword>
<dbReference type="InterPro" id="IPR004477">
    <property type="entry name" value="ComEC_N"/>
</dbReference>
<keyword evidence="4 6" id="KW-1133">Transmembrane helix</keyword>
<dbReference type="InterPro" id="IPR052159">
    <property type="entry name" value="Competence_DNA_uptake"/>
</dbReference>
<dbReference type="EMBL" id="DXBE01000031">
    <property type="protein sequence ID" value="HIZ69060.1"/>
    <property type="molecule type" value="Genomic_DNA"/>
</dbReference>
<feature type="transmembrane region" description="Helical" evidence="6">
    <location>
        <begin position="35"/>
        <end position="52"/>
    </location>
</feature>
<evidence type="ECO:0000259" key="7">
    <source>
        <dbReference type="Pfam" id="PF03772"/>
    </source>
</evidence>
<feature type="domain" description="ComEC/Rec2-related protein" evidence="7">
    <location>
        <begin position="233"/>
        <end position="501"/>
    </location>
</feature>
<dbReference type="PANTHER" id="PTHR30619">
    <property type="entry name" value="DNA INTERNALIZATION/COMPETENCE PROTEIN COMEC/REC2"/>
    <property type="match status" value="1"/>
</dbReference>
<feature type="transmembrane region" description="Helical" evidence="6">
    <location>
        <begin position="337"/>
        <end position="365"/>
    </location>
</feature>